<gene>
    <name evidence="1" type="ORF">AAW00_13630</name>
</gene>
<sequence>MQSLAIMALLKIELPEHTVLLCDGGFITWAGDTYTSSDPVFGTLGSVEGMEEGQGNEIPALDLTMLPPGTAGPAELSKPGYQRSRVRLWLAEYDVDAGQVVGTPDLMFDGQIDQTTLRVGQSRQLDMSVVSNAERLFELDIGNTLSPVFHKSVWPGEMGHDNATGLSVPVAWGVESPVRSTRSGGYSGGGGFGGSFGSIAREVALRVNAY</sequence>
<keyword evidence="2" id="KW-1185">Reference proteome</keyword>
<dbReference type="Proteomes" id="UP000053464">
    <property type="component" value="Unassembled WGS sequence"/>
</dbReference>
<evidence type="ECO:0000313" key="2">
    <source>
        <dbReference type="Proteomes" id="UP000053464"/>
    </source>
</evidence>
<organism evidence="1 2">
    <name type="scientific">Aurantiacibacter luteus</name>
    <dbReference type="NCBI Taxonomy" id="1581420"/>
    <lineage>
        <taxon>Bacteria</taxon>
        <taxon>Pseudomonadati</taxon>
        <taxon>Pseudomonadota</taxon>
        <taxon>Alphaproteobacteria</taxon>
        <taxon>Sphingomonadales</taxon>
        <taxon>Erythrobacteraceae</taxon>
        <taxon>Aurantiacibacter</taxon>
    </lineage>
</organism>
<comment type="caution">
    <text evidence="1">The sequence shown here is derived from an EMBL/GenBank/DDBJ whole genome shotgun (WGS) entry which is preliminary data.</text>
</comment>
<accession>A0A0G9MP25</accession>
<name>A0A0G9MP25_9SPHN</name>
<reference evidence="1 2" key="1">
    <citation type="submission" date="2015-04" db="EMBL/GenBank/DDBJ databases">
        <title>The draft genome sequence of Erythrobacter luteus KA37.</title>
        <authorList>
            <person name="Zhuang L."/>
            <person name="Liu Y."/>
            <person name="Shao Z."/>
        </authorList>
    </citation>
    <scope>NUCLEOTIDE SEQUENCE [LARGE SCALE GENOMIC DNA]</scope>
    <source>
        <strain evidence="1 2">KA37</strain>
    </source>
</reference>
<dbReference type="PATRIC" id="fig|1581420.6.peg.2787"/>
<evidence type="ECO:0000313" key="1">
    <source>
        <dbReference type="EMBL" id="KLE32460.1"/>
    </source>
</evidence>
<dbReference type="STRING" id="1581420.AAW00_13630"/>
<protein>
    <submittedName>
        <fullName evidence="1">Uncharacterized protein</fullName>
    </submittedName>
</protein>
<dbReference type="EMBL" id="LBHB01000004">
    <property type="protein sequence ID" value="KLE32460.1"/>
    <property type="molecule type" value="Genomic_DNA"/>
</dbReference>
<proteinExistence type="predicted"/>
<dbReference type="RefSeq" id="WP_047004974.1">
    <property type="nucleotide sequence ID" value="NZ_LBHB01000004.1"/>
</dbReference>
<dbReference type="AlphaFoldDB" id="A0A0G9MP25"/>